<dbReference type="KEGG" id="vcn:VOLCADRAFT_90244"/>
<dbReference type="eggNOG" id="KOG1591">
    <property type="taxonomic scope" value="Eukaryota"/>
</dbReference>
<proteinExistence type="predicted"/>
<keyword evidence="1" id="KW-1133">Transmembrane helix</keyword>
<name>D8TTV0_VOLCA</name>
<protein>
    <submittedName>
        <fullName evidence="2">Uncharacterized protein</fullName>
    </submittedName>
</protein>
<dbReference type="InParanoid" id="D8TTV0"/>
<dbReference type="RefSeq" id="XP_002949822.1">
    <property type="nucleotide sequence ID" value="XM_002949776.1"/>
</dbReference>
<keyword evidence="1" id="KW-0812">Transmembrane</keyword>
<dbReference type="AlphaFoldDB" id="D8TTV0"/>
<feature type="transmembrane region" description="Helical" evidence="1">
    <location>
        <begin position="86"/>
        <end position="103"/>
    </location>
</feature>
<evidence type="ECO:0000313" key="2">
    <source>
        <dbReference type="EMBL" id="EFJ48925.1"/>
    </source>
</evidence>
<dbReference type="Proteomes" id="UP000001058">
    <property type="component" value="Unassembled WGS sequence"/>
</dbReference>
<keyword evidence="1" id="KW-0472">Membrane</keyword>
<reference evidence="2 3" key="1">
    <citation type="journal article" date="2010" name="Science">
        <title>Genomic analysis of organismal complexity in the multicellular green alga Volvox carteri.</title>
        <authorList>
            <person name="Prochnik S.E."/>
            <person name="Umen J."/>
            <person name="Nedelcu A.M."/>
            <person name="Hallmann A."/>
            <person name="Miller S.M."/>
            <person name="Nishii I."/>
            <person name="Ferris P."/>
            <person name="Kuo A."/>
            <person name="Mitros T."/>
            <person name="Fritz-Laylin L.K."/>
            <person name="Hellsten U."/>
            <person name="Chapman J."/>
            <person name="Simakov O."/>
            <person name="Rensing S.A."/>
            <person name="Terry A."/>
            <person name="Pangilinan J."/>
            <person name="Kapitonov V."/>
            <person name="Jurka J."/>
            <person name="Salamov A."/>
            <person name="Shapiro H."/>
            <person name="Schmutz J."/>
            <person name="Grimwood J."/>
            <person name="Lindquist E."/>
            <person name="Lucas S."/>
            <person name="Grigoriev I.V."/>
            <person name="Schmitt R."/>
            <person name="Kirk D."/>
            <person name="Rokhsar D.S."/>
        </authorList>
    </citation>
    <scope>NUCLEOTIDE SEQUENCE [LARGE SCALE GENOMIC DNA]</scope>
    <source>
        <strain evidence="3">f. Nagariensis / Eve</strain>
    </source>
</reference>
<evidence type="ECO:0000313" key="3">
    <source>
        <dbReference type="Proteomes" id="UP000001058"/>
    </source>
</evidence>
<keyword evidence="3" id="KW-1185">Reference proteome</keyword>
<gene>
    <name evidence="2" type="ORF">VOLCADRAFT_90244</name>
</gene>
<sequence length="297" mass="30908">MDCRKRAFEAVNAVARGVDKGELLSFLRKLPNEELATWPIEGQDNETIYGFVRAEARGSLPAAAGMSTVTVPDVDRPRDQQGGLHLAWVGIPLMVLVLVVGMVDEIKQCTKTFLEHNDVTLATSLCSRSAVACNAALTEAEASGARMDGATAAAAAVSRQRLTAQAVIMPSMPIFPISHNLTALAPAPFSMWSGAAVSTLSAFSQTGGAETLEVNSGAPVGRTADRRMGRAAAAAAAGAEAALPRPEFTFGEPRSLCSRRRSSMAVVVAAGAGSDTDNATATAPPAVHLQYDNFPGV</sequence>
<dbReference type="GeneID" id="9619176"/>
<organism evidence="3">
    <name type="scientific">Volvox carteri f. nagariensis</name>
    <dbReference type="NCBI Taxonomy" id="3068"/>
    <lineage>
        <taxon>Eukaryota</taxon>
        <taxon>Viridiplantae</taxon>
        <taxon>Chlorophyta</taxon>
        <taxon>core chlorophytes</taxon>
        <taxon>Chlorophyceae</taxon>
        <taxon>CS clade</taxon>
        <taxon>Chlamydomonadales</taxon>
        <taxon>Volvocaceae</taxon>
        <taxon>Volvox</taxon>
    </lineage>
</organism>
<evidence type="ECO:0000256" key="1">
    <source>
        <dbReference type="SAM" id="Phobius"/>
    </source>
</evidence>
<dbReference type="EMBL" id="GL378337">
    <property type="protein sequence ID" value="EFJ48925.1"/>
    <property type="molecule type" value="Genomic_DNA"/>
</dbReference>
<accession>D8TTV0</accession>